<reference evidence="2" key="1">
    <citation type="journal article" date="2019" name="Int. J. Syst. Evol. Microbiol.">
        <title>The Global Catalogue of Microorganisms (GCM) 10K type strain sequencing project: providing services to taxonomists for standard genome sequencing and annotation.</title>
        <authorList>
            <consortium name="The Broad Institute Genomics Platform"/>
            <consortium name="The Broad Institute Genome Sequencing Center for Infectious Disease"/>
            <person name="Wu L."/>
            <person name="Ma J."/>
        </authorList>
    </citation>
    <scope>NUCLEOTIDE SEQUENCE [LARGE SCALE GENOMIC DNA]</scope>
    <source>
        <strain evidence="2">KCTC 42805</strain>
    </source>
</reference>
<comment type="caution">
    <text evidence="1">The sequence shown here is derived from an EMBL/GenBank/DDBJ whole genome shotgun (WGS) entry which is preliminary data.</text>
</comment>
<accession>A0ABW5LYT6</accession>
<sequence length="78" mass="8495">MIQELDLVALLTDRPAIGLRRGDVGTVVHIYGSGDLYEVEFINAKGDTVGVETLNADEVRAVDLGRVILHYKDLENAA</sequence>
<evidence type="ECO:0000313" key="2">
    <source>
        <dbReference type="Proteomes" id="UP001597469"/>
    </source>
</evidence>
<dbReference type="Pfam" id="PF16277">
    <property type="entry name" value="DUF4926"/>
    <property type="match status" value="1"/>
</dbReference>
<proteinExistence type="predicted"/>
<keyword evidence="2" id="KW-1185">Reference proteome</keyword>
<evidence type="ECO:0000313" key="1">
    <source>
        <dbReference type="EMBL" id="MFD2569963.1"/>
    </source>
</evidence>
<organism evidence="1 2">
    <name type="scientific">Spirosoma soli</name>
    <dbReference type="NCBI Taxonomy" id="1770529"/>
    <lineage>
        <taxon>Bacteria</taxon>
        <taxon>Pseudomonadati</taxon>
        <taxon>Bacteroidota</taxon>
        <taxon>Cytophagia</taxon>
        <taxon>Cytophagales</taxon>
        <taxon>Cytophagaceae</taxon>
        <taxon>Spirosoma</taxon>
    </lineage>
</organism>
<dbReference type="Proteomes" id="UP001597469">
    <property type="component" value="Unassembled WGS sequence"/>
</dbReference>
<dbReference type="InterPro" id="IPR032568">
    <property type="entry name" value="DUF4926"/>
</dbReference>
<protein>
    <submittedName>
        <fullName evidence="1">DUF4926 domain-containing protein</fullName>
    </submittedName>
</protein>
<name>A0ABW5LYT6_9BACT</name>
<dbReference type="EMBL" id="JBHULN010000002">
    <property type="protein sequence ID" value="MFD2569963.1"/>
    <property type="molecule type" value="Genomic_DNA"/>
</dbReference>
<gene>
    <name evidence="1" type="ORF">ACFSUS_04915</name>
</gene>
<dbReference type="RefSeq" id="WP_381519902.1">
    <property type="nucleotide sequence ID" value="NZ_JBHULN010000002.1"/>
</dbReference>